<evidence type="ECO:0000313" key="5">
    <source>
        <dbReference type="EMBL" id="WOL23281.1"/>
    </source>
</evidence>
<dbReference type="Pfam" id="PF03277">
    <property type="entry name" value="Herpes_UL4"/>
    <property type="match status" value="1"/>
</dbReference>
<comment type="subcellular location">
    <subcellularLocation>
        <location evidence="1">Host nucleus</location>
    </subcellularLocation>
</comment>
<evidence type="ECO:0000256" key="4">
    <source>
        <dbReference type="SAM" id="MobiDB-lite"/>
    </source>
</evidence>
<dbReference type="InterPro" id="IPR004958">
    <property type="entry name" value="Herpes_UL4"/>
</dbReference>
<accession>A0AAU0K746</accession>
<proteinExistence type="inferred from homology"/>
<name>A0AAU0K746_9ALPH</name>
<evidence type="ECO:0000256" key="1">
    <source>
        <dbReference type="ARBA" id="ARBA00004147"/>
    </source>
</evidence>
<evidence type="ECO:0000256" key="3">
    <source>
        <dbReference type="ARBA" id="ARBA00022562"/>
    </source>
</evidence>
<dbReference type="GO" id="GO:0042025">
    <property type="term" value="C:host cell nucleus"/>
    <property type="evidence" value="ECO:0007669"/>
    <property type="project" value="UniProtKB-SubCell"/>
</dbReference>
<reference evidence="5" key="1">
    <citation type="submission" date="2024-06" db="EMBL/GenBank/DDBJ databases">
        <title>Multidecadal high mortality disease events in Australian domestic geese associated with an alphaherpesvirus, designated Anatid alphaherpesvirus 2.</title>
        <authorList>
            <person name="Kelly-Bosma M."/>
            <person name="Neave M.J."/>
        </authorList>
    </citation>
    <scope>NUCLEOTIDE SEQUENCE</scope>
    <source>
        <strain evidence="5">ACDP 22-00165</strain>
    </source>
</reference>
<protein>
    <submittedName>
        <fullName evidence="5">UL4 family protein</fullName>
    </submittedName>
</protein>
<sequence length="311" mass="32015">MSSTAGQIATFITYTLIGAKASPTWAVPNYEQIICSCDGGTRSVAVGGMSRCDYLPATNMILQRGPAGTLLILDGGVEFCSYLLRSDDSPTARTCSSLSSTPGSLCVVPFSSCTVIGLDTYACNHSSGVLTVTWLRQAAYITLTVYGRASRANDTEPGALCTLEGRTRPGDPASGGSPRSGNCDESAVGGDAGVTLAATCEEGVAAEEMSSGADNGDAVVARSAAVHQNLEGETDGDLLTEALREAHLGVDHMRFDDVIGCLDGVLTSVQTSDQAVPDLSVIPYAIPYDGDAETAAVVGGSQGDDFNFLDV</sequence>
<dbReference type="EMBL" id="OR540300">
    <property type="protein sequence ID" value="WOL23281.1"/>
    <property type="molecule type" value="Genomic_DNA"/>
</dbReference>
<evidence type="ECO:0000256" key="2">
    <source>
        <dbReference type="ARBA" id="ARBA00010784"/>
    </source>
</evidence>
<comment type="similarity">
    <text evidence="2">Belongs to the alphaherpesvirinae HHV-1 UL4 family.</text>
</comment>
<organism evidence="5">
    <name type="scientific">Anatid alphaherpesvirus 2</name>
    <dbReference type="NCBI Taxonomy" id="3080522"/>
    <lineage>
        <taxon>Viruses</taxon>
        <taxon>Duplodnaviria</taxon>
        <taxon>Heunggongvirae</taxon>
        <taxon>Peploviricota</taxon>
        <taxon>Herviviricetes</taxon>
        <taxon>Herpesvirales</taxon>
        <taxon>Orthoherpesviridae</taxon>
        <taxon>Alphaherpesvirinae</taxon>
    </lineage>
</organism>
<keyword evidence="3" id="KW-1048">Host nucleus</keyword>
<feature type="region of interest" description="Disordered" evidence="4">
    <location>
        <begin position="158"/>
        <end position="185"/>
    </location>
</feature>